<keyword evidence="1" id="KW-0963">Cytoplasm</keyword>
<dbReference type="PANTHER" id="PTHR46111">
    <property type="entry name" value="RIBOSOMAL RNA SMALL SUBUNIT METHYLTRANSFERASE I"/>
    <property type="match status" value="1"/>
</dbReference>
<evidence type="ECO:0000259" key="6">
    <source>
        <dbReference type="Pfam" id="PF00590"/>
    </source>
</evidence>
<gene>
    <name evidence="7" type="ORF">A4D02_04240</name>
</gene>
<evidence type="ECO:0000256" key="3">
    <source>
        <dbReference type="ARBA" id="ARBA00022603"/>
    </source>
</evidence>
<protein>
    <submittedName>
        <fullName evidence="7">SAM-dependent methyltransferase</fullName>
    </submittedName>
</protein>
<keyword evidence="3 7" id="KW-0489">Methyltransferase</keyword>
<keyword evidence="4" id="KW-0808">Transferase</keyword>
<dbReference type="GO" id="GO:0008168">
    <property type="term" value="F:methyltransferase activity"/>
    <property type="evidence" value="ECO:0007669"/>
    <property type="project" value="UniProtKB-KW"/>
</dbReference>
<dbReference type="SUPFAM" id="SSF53790">
    <property type="entry name" value="Tetrapyrrole methylase"/>
    <property type="match status" value="1"/>
</dbReference>
<comment type="caution">
    <text evidence="7">The sequence shown here is derived from an EMBL/GenBank/DDBJ whole genome shotgun (WGS) entry which is preliminary data.</text>
</comment>
<evidence type="ECO:0000256" key="1">
    <source>
        <dbReference type="ARBA" id="ARBA00022490"/>
    </source>
</evidence>
<dbReference type="CDD" id="cd11649">
    <property type="entry name" value="RsmI_like"/>
    <property type="match status" value="1"/>
</dbReference>
<keyword evidence="5" id="KW-0949">S-adenosyl-L-methionine</keyword>
<accession>A0ABX3P5S8</accession>
<feature type="domain" description="Tetrapyrrole methylase" evidence="6">
    <location>
        <begin position="23"/>
        <end position="216"/>
    </location>
</feature>
<dbReference type="PIRSF" id="PIRSF005917">
    <property type="entry name" value="MTase_YraL"/>
    <property type="match status" value="1"/>
</dbReference>
<dbReference type="Gene3D" id="3.40.1010.10">
    <property type="entry name" value="Cobalt-precorrin-4 Transmethylase, Domain 1"/>
    <property type="match status" value="1"/>
</dbReference>
<dbReference type="Proteomes" id="UP000192277">
    <property type="component" value="Unassembled WGS sequence"/>
</dbReference>
<keyword evidence="2" id="KW-0698">rRNA processing</keyword>
<dbReference type="InterPro" id="IPR035996">
    <property type="entry name" value="4pyrrol_Methylase_sf"/>
</dbReference>
<sequence>MQSTSTIYLIPSVLDEKATETIPAYVKDAVGQCQVFFVENERTARRYLKSIWKEMVIDNYTWVLIDKTNNVATLTAFNKHVKANKTIGIISEAGCPGIADPGQLLTDAAHAAGATVKPLVGPSSILLALMASGMNGQQFQFVGYLPIDTTQRREAIKELENESARKNCTQVFIETPYRNNQLLETLIKTGKPTTRLCIAADITAPTEYIHTKTLGQWKAQLPDLHKRPAIFCMLAGN</sequence>
<evidence type="ECO:0000313" key="8">
    <source>
        <dbReference type="Proteomes" id="UP000192277"/>
    </source>
</evidence>
<evidence type="ECO:0000256" key="2">
    <source>
        <dbReference type="ARBA" id="ARBA00022552"/>
    </source>
</evidence>
<dbReference type="InterPro" id="IPR000878">
    <property type="entry name" value="4pyrrol_Mease"/>
</dbReference>
<organism evidence="7 8">
    <name type="scientific">Niastella koreensis</name>
    <dbReference type="NCBI Taxonomy" id="354356"/>
    <lineage>
        <taxon>Bacteria</taxon>
        <taxon>Pseudomonadati</taxon>
        <taxon>Bacteroidota</taxon>
        <taxon>Chitinophagia</taxon>
        <taxon>Chitinophagales</taxon>
        <taxon>Chitinophagaceae</taxon>
        <taxon>Niastella</taxon>
    </lineage>
</organism>
<evidence type="ECO:0000256" key="4">
    <source>
        <dbReference type="ARBA" id="ARBA00022679"/>
    </source>
</evidence>
<dbReference type="InterPro" id="IPR014777">
    <property type="entry name" value="4pyrrole_Mease_sub1"/>
</dbReference>
<name>A0ABX3P5S8_9BACT</name>
<dbReference type="RefSeq" id="WP_014223136.1">
    <property type="nucleotide sequence ID" value="NZ_LWBO01000001.1"/>
</dbReference>
<dbReference type="InterPro" id="IPR014776">
    <property type="entry name" value="4pyrrole_Mease_sub2"/>
</dbReference>
<dbReference type="GO" id="GO:0032259">
    <property type="term" value="P:methylation"/>
    <property type="evidence" value="ECO:0007669"/>
    <property type="project" value="UniProtKB-KW"/>
</dbReference>
<dbReference type="Pfam" id="PF00590">
    <property type="entry name" value="TP_methylase"/>
    <property type="match status" value="1"/>
</dbReference>
<dbReference type="PANTHER" id="PTHR46111:SF2">
    <property type="entry name" value="SAM-DEPENDENT METHYLTRANSFERASE"/>
    <property type="match status" value="1"/>
</dbReference>
<evidence type="ECO:0000313" key="7">
    <source>
        <dbReference type="EMBL" id="OQP55522.1"/>
    </source>
</evidence>
<keyword evidence="8" id="KW-1185">Reference proteome</keyword>
<dbReference type="EMBL" id="LWBO01000001">
    <property type="protein sequence ID" value="OQP55522.1"/>
    <property type="molecule type" value="Genomic_DNA"/>
</dbReference>
<dbReference type="Gene3D" id="3.30.950.10">
    <property type="entry name" value="Methyltransferase, Cobalt-precorrin-4 Transmethylase, Domain 2"/>
    <property type="match status" value="1"/>
</dbReference>
<proteinExistence type="predicted"/>
<evidence type="ECO:0000256" key="5">
    <source>
        <dbReference type="ARBA" id="ARBA00022691"/>
    </source>
</evidence>
<reference evidence="7 8" key="1">
    <citation type="submission" date="2016-04" db="EMBL/GenBank/DDBJ databases">
        <authorList>
            <person name="Chen L."/>
            <person name="Zhuang W."/>
            <person name="Wang G."/>
        </authorList>
    </citation>
    <scope>NUCLEOTIDE SEQUENCE [LARGE SCALE GENOMIC DNA]</scope>
    <source>
        <strain evidence="8">GR20</strain>
    </source>
</reference>
<dbReference type="InterPro" id="IPR008189">
    <property type="entry name" value="rRNA_ssu_MeTfrase_I"/>
</dbReference>